<name>A0A085WC92_9BACT</name>
<comment type="caution">
    <text evidence="1">The sequence shown here is derived from an EMBL/GenBank/DDBJ whole genome shotgun (WGS) entry which is preliminary data.</text>
</comment>
<dbReference type="GO" id="GO:0006400">
    <property type="term" value="P:tRNA modification"/>
    <property type="evidence" value="ECO:0007669"/>
    <property type="project" value="InterPro"/>
</dbReference>
<evidence type="ECO:0000313" key="2">
    <source>
        <dbReference type="Proteomes" id="UP000028725"/>
    </source>
</evidence>
<dbReference type="GO" id="GO:0045301">
    <property type="term" value="F:tRNA 2-(methylsulfanyl)-N(6)-isopentenyladenosine(37) hydroxylase activity"/>
    <property type="evidence" value="ECO:0007669"/>
    <property type="project" value="InterPro"/>
</dbReference>
<dbReference type="EMBL" id="JMCB01000012">
    <property type="protein sequence ID" value="KFE65305.1"/>
    <property type="molecule type" value="Genomic_DNA"/>
</dbReference>
<dbReference type="Gene3D" id="1.20.1260.10">
    <property type="match status" value="1"/>
</dbReference>
<dbReference type="AlphaFoldDB" id="A0A085WC92"/>
<dbReference type="Pfam" id="PF06175">
    <property type="entry name" value="MiaE"/>
    <property type="match status" value="1"/>
</dbReference>
<dbReference type="PIRSF" id="PIRSF020736">
    <property type="entry name" value="MiaE"/>
    <property type="match status" value="1"/>
</dbReference>
<dbReference type="STRING" id="394096.DB31_1421"/>
<gene>
    <name evidence="1" type="ORF">DB31_1421</name>
</gene>
<dbReference type="CDD" id="cd07910">
    <property type="entry name" value="MiaE"/>
    <property type="match status" value="1"/>
</dbReference>
<evidence type="ECO:0000313" key="1">
    <source>
        <dbReference type="EMBL" id="KFE65305.1"/>
    </source>
</evidence>
<dbReference type="PATRIC" id="fig|394096.3.peg.5758"/>
<dbReference type="OrthoDB" id="9802518at2"/>
<proteinExistence type="predicted"/>
<dbReference type="RefSeq" id="WP_044193095.1">
    <property type="nucleotide sequence ID" value="NZ_JMCB01000012.1"/>
</dbReference>
<reference evidence="1 2" key="1">
    <citation type="submission" date="2014-04" db="EMBL/GenBank/DDBJ databases">
        <title>Genome assembly of Hyalangium minutum DSM 14724.</title>
        <authorList>
            <person name="Sharma G."/>
            <person name="Subramanian S."/>
        </authorList>
    </citation>
    <scope>NUCLEOTIDE SEQUENCE [LARGE SCALE GENOMIC DNA]</scope>
    <source>
        <strain evidence="1 2">DSM 14724</strain>
    </source>
</reference>
<dbReference type="Proteomes" id="UP000028725">
    <property type="component" value="Unassembled WGS sequence"/>
</dbReference>
<dbReference type="PANTHER" id="PTHR42637">
    <property type="entry name" value="TRNA-(MS[2]IO[6]A)-HYDROXYLASE"/>
    <property type="match status" value="1"/>
</dbReference>
<sequence length="206" mass="22539">MSRPTPSRRPLSGEGPVILHSATDPRWLPQALERFNEVLVDHAHCEKKAAANALSLLQAYPELPGLPAQMARLAREESAHLARVLDLMAARGLTLSKDAGDPYAQGLQKLIRTPAGERKVDRLLVAAIIEARSCERLSLLSEGLEDPALRRFYGELAQSEDGHQSLFYRLAVTAGGDEATIHERLEFLLAREAEVIASVGLRAAIH</sequence>
<dbReference type="InterPro" id="IPR009078">
    <property type="entry name" value="Ferritin-like_SF"/>
</dbReference>
<dbReference type="InterPro" id="IPR012347">
    <property type="entry name" value="Ferritin-like"/>
</dbReference>
<organism evidence="1 2">
    <name type="scientific">Hyalangium minutum</name>
    <dbReference type="NCBI Taxonomy" id="394096"/>
    <lineage>
        <taxon>Bacteria</taxon>
        <taxon>Pseudomonadati</taxon>
        <taxon>Myxococcota</taxon>
        <taxon>Myxococcia</taxon>
        <taxon>Myxococcales</taxon>
        <taxon>Cystobacterineae</taxon>
        <taxon>Archangiaceae</taxon>
        <taxon>Hyalangium</taxon>
    </lineage>
</organism>
<keyword evidence="2" id="KW-1185">Reference proteome</keyword>
<dbReference type="PANTHER" id="PTHR42637:SF1">
    <property type="entry name" value="TRNA 2-(METHYLSULFANYL)-N(6)-ISOPENTENYLADENOSINE(37) HYDROXYLASE"/>
    <property type="match status" value="1"/>
</dbReference>
<dbReference type="InterPro" id="IPR010386">
    <property type="entry name" value="tRNA-Hydrxlase_MiaE"/>
</dbReference>
<dbReference type="SUPFAM" id="SSF47240">
    <property type="entry name" value="Ferritin-like"/>
    <property type="match status" value="1"/>
</dbReference>
<accession>A0A085WC92</accession>
<protein>
    <submittedName>
        <fullName evidence="1">tRNA-(Ms[2]io[6]A)-hydroxylase</fullName>
    </submittedName>
</protein>